<organism evidence="1 2">
    <name type="scientific">Tetradesmus obliquus</name>
    <name type="common">Green alga</name>
    <name type="synonym">Acutodesmus obliquus</name>
    <dbReference type="NCBI Taxonomy" id="3088"/>
    <lineage>
        <taxon>Eukaryota</taxon>
        <taxon>Viridiplantae</taxon>
        <taxon>Chlorophyta</taxon>
        <taxon>core chlorophytes</taxon>
        <taxon>Chlorophyceae</taxon>
        <taxon>CS clade</taxon>
        <taxon>Sphaeropleales</taxon>
        <taxon>Scenedesmaceae</taxon>
        <taxon>Tetradesmus</taxon>
    </lineage>
</organism>
<dbReference type="Gene3D" id="1.10.510.10">
    <property type="entry name" value="Transferase(Phosphotransferase) domain 1"/>
    <property type="match status" value="1"/>
</dbReference>
<proteinExistence type="predicted"/>
<name>A0ABY8U2W3_TETOB</name>
<protein>
    <recommendedName>
        <fullName evidence="3">Protein kinase domain-containing protein</fullName>
    </recommendedName>
</protein>
<evidence type="ECO:0000313" key="2">
    <source>
        <dbReference type="Proteomes" id="UP001244341"/>
    </source>
</evidence>
<sequence>MTTLNPAQRDLPLYSKLSAQLGLSALTDVSFLDKPPRLIGAGSYNDLFAVKALGSDMVLRLSYYSSYTLGRVQALIRQHMPYKQLICKAQRITSQDPVAVKNNYSRFCNLLIEQQVCPHYVYMFAFKDVKCFAASVKDQVKPERARNNLAFRYNNVSFHEKYHTSLRLRLRQLTDLQQRVALFQVLFGLAMLQHYLPGFRHNDLSLDNVLIYTYTPVPSACTHYKLPNGTEFWLPCVGVHTAVADFDLAHAAQNVTITTPNGRSKFGLQNQLIAKDQFGNHSDKQARNLNASDNNTFDSYYSLYRLRSALRGSRSNAATTGGVLAQWLSKQSAIKEDIKYLSKPLPIYAPHVLMGNDVLFREFKVPRQATASYQARDLPMLQVQGQSAAVASECIPSPPPLPRGGKATVQKVMQHTQLQRRRAGKSHLMFDLMWHNRDIPVAVVCSASEDGNHAYSKFVPDSFVYSEFSEGVINKVISRQQRVMAANEAASRAGMPQTDSRALLVLDDIGFDPKALRSKPINQLFMNGRHHHIAMWASLQDARMLNPCQRANSDYVFFFRDYINKNRLYDTFFRGIFDTYSTFSQVFDAVTEDYGVLVLDQTCQSSKLEDVVFHYKATLRPAFRFGAPELWRYHESVYKAPSRLTMAEEEAEKLRQSLQGKKSGPVVRVHMTCPGAPDASGQDFHFT</sequence>
<dbReference type="InterPro" id="IPR008266">
    <property type="entry name" value="Tyr_kinase_AS"/>
</dbReference>
<dbReference type="Proteomes" id="UP001244341">
    <property type="component" value="Chromosome 6b"/>
</dbReference>
<dbReference type="EMBL" id="CP126213">
    <property type="protein sequence ID" value="WIA15719.1"/>
    <property type="molecule type" value="Genomic_DNA"/>
</dbReference>
<keyword evidence="2" id="KW-1185">Reference proteome</keyword>
<gene>
    <name evidence="1" type="ORF">OEZ85_002339</name>
</gene>
<evidence type="ECO:0000313" key="1">
    <source>
        <dbReference type="EMBL" id="WIA15719.1"/>
    </source>
</evidence>
<dbReference type="PROSITE" id="PS00109">
    <property type="entry name" value="PROTEIN_KINASE_TYR"/>
    <property type="match status" value="1"/>
</dbReference>
<accession>A0ABY8U2W3</accession>
<evidence type="ECO:0008006" key="3">
    <source>
        <dbReference type="Google" id="ProtNLM"/>
    </source>
</evidence>
<reference evidence="1 2" key="1">
    <citation type="submission" date="2023-05" db="EMBL/GenBank/DDBJ databases">
        <title>A 100% complete, gapless, phased diploid assembly of the Scenedesmus obliquus UTEX 3031 genome.</title>
        <authorList>
            <person name="Biondi T.C."/>
            <person name="Hanschen E.R."/>
            <person name="Kwon T."/>
            <person name="Eng W."/>
            <person name="Kruse C.P.S."/>
            <person name="Koehler S.I."/>
            <person name="Kunde Y."/>
            <person name="Gleasner C.D."/>
            <person name="You Mak K.T."/>
            <person name="Polle J."/>
            <person name="Hovde B.T."/>
            <person name="Starkenburg S.R."/>
        </authorList>
    </citation>
    <scope>NUCLEOTIDE SEQUENCE [LARGE SCALE GENOMIC DNA]</scope>
    <source>
        <strain evidence="1 2">DOE0152z</strain>
    </source>
</reference>